<comment type="caution">
    <text evidence="2">The sequence shown here is derived from an EMBL/GenBank/DDBJ whole genome shotgun (WGS) entry which is preliminary data.</text>
</comment>
<protein>
    <submittedName>
        <fullName evidence="2">Uncharacterized protein</fullName>
    </submittedName>
</protein>
<keyword evidence="1" id="KW-0812">Transmembrane</keyword>
<evidence type="ECO:0000313" key="3">
    <source>
        <dbReference type="EMBL" id="GFS97846.1"/>
    </source>
</evidence>
<dbReference type="Proteomes" id="UP000887013">
    <property type="component" value="Unassembled WGS sequence"/>
</dbReference>
<keyword evidence="4" id="KW-1185">Reference proteome</keyword>
<reference evidence="2" key="1">
    <citation type="submission" date="2020-08" db="EMBL/GenBank/DDBJ databases">
        <title>Multicomponent nature underlies the extraordinary mechanical properties of spider dragline silk.</title>
        <authorList>
            <person name="Kono N."/>
            <person name="Nakamura H."/>
            <person name="Mori M."/>
            <person name="Yoshida Y."/>
            <person name="Ohtoshi R."/>
            <person name="Malay A.D."/>
            <person name="Moran D.A.P."/>
            <person name="Tomita M."/>
            <person name="Numata K."/>
            <person name="Arakawa K."/>
        </authorList>
    </citation>
    <scope>NUCLEOTIDE SEQUENCE</scope>
</reference>
<accession>A0A8X6TCN7</accession>
<name>A0A8X6TCN7_NEPPI</name>
<evidence type="ECO:0000313" key="2">
    <source>
        <dbReference type="EMBL" id="GFS94129.1"/>
    </source>
</evidence>
<feature type="transmembrane region" description="Helical" evidence="1">
    <location>
        <begin position="82"/>
        <end position="104"/>
    </location>
</feature>
<keyword evidence="1" id="KW-0472">Membrane</keyword>
<sequence length="195" mass="22328">MKIIRLSSARALPFRPRDFFIHQSHRGYVLSKLHKTRIPIQIACCLLQSTGLIPDPPFLLSDVLLKSYRLPALLRTFRTARIFRFSLVVSRMTLWIFFMSSFLICTTLASHNGYSDYESPKLGQNSGIHKGSFSDSRWTASEDERSNYPYAQEGPFARGKVMDLNVWPENDAVSLSRQIFGEKSSGELFAKFNPR</sequence>
<keyword evidence="1" id="KW-1133">Transmembrane helix</keyword>
<dbReference type="EMBL" id="BMAW01005436">
    <property type="protein sequence ID" value="GFS94129.1"/>
    <property type="molecule type" value="Genomic_DNA"/>
</dbReference>
<proteinExistence type="predicted"/>
<dbReference type="OrthoDB" id="6418774at2759"/>
<organism evidence="2 4">
    <name type="scientific">Nephila pilipes</name>
    <name type="common">Giant wood spider</name>
    <name type="synonym">Nephila maculata</name>
    <dbReference type="NCBI Taxonomy" id="299642"/>
    <lineage>
        <taxon>Eukaryota</taxon>
        <taxon>Metazoa</taxon>
        <taxon>Ecdysozoa</taxon>
        <taxon>Arthropoda</taxon>
        <taxon>Chelicerata</taxon>
        <taxon>Arachnida</taxon>
        <taxon>Araneae</taxon>
        <taxon>Araneomorphae</taxon>
        <taxon>Entelegynae</taxon>
        <taxon>Araneoidea</taxon>
        <taxon>Nephilidae</taxon>
        <taxon>Nephila</taxon>
    </lineage>
</organism>
<dbReference type="EMBL" id="BMAW01054757">
    <property type="protein sequence ID" value="GFS97846.1"/>
    <property type="molecule type" value="Genomic_DNA"/>
</dbReference>
<evidence type="ECO:0000256" key="1">
    <source>
        <dbReference type="SAM" id="Phobius"/>
    </source>
</evidence>
<evidence type="ECO:0000313" key="4">
    <source>
        <dbReference type="Proteomes" id="UP000887013"/>
    </source>
</evidence>
<gene>
    <name evidence="2" type="primary">NCL1_25875</name>
    <name evidence="3" type="ORF">NPIL_208731</name>
    <name evidence="2" type="ORF">NPIL_252341</name>
</gene>
<dbReference type="AlphaFoldDB" id="A0A8X6TCN7"/>